<dbReference type="EMBL" id="CP119312">
    <property type="protein sequence ID" value="WEK02786.1"/>
    <property type="molecule type" value="Genomic_DNA"/>
</dbReference>
<accession>A0AAJ5VQB3</accession>
<reference evidence="1" key="1">
    <citation type="submission" date="2023-03" db="EMBL/GenBank/DDBJ databases">
        <title>Andean soil-derived lignocellulolytic bacterial consortium as a source of novel taxa and putative plastic-active enzymes.</title>
        <authorList>
            <person name="Diaz-Garcia L."/>
            <person name="Chuvochina M."/>
            <person name="Feuerriegel G."/>
            <person name="Bunk B."/>
            <person name="Sproer C."/>
            <person name="Streit W.R."/>
            <person name="Rodriguez L.M."/>
            <person name="Overmann J."/>
            <person name="Jimenez D.J."/>
        </authorList>
    </citation>
    <scope>NUCLEOTIDE SEQUENCE</scope>
    <source>
        <strain evidence="1">MAG 4196</strain>
    </source>
</reference>
<proteinExistence type="predicted"/>
<dbReference type="AlphaFoldDB" id="A0AAJ5VQB3"/>
<protein>
    <submittedName>
        <fullName evidence="1">Uncharacterized protein</fullName>
    </submittedName>
</protein>
<gene>
    <name evidence="1" type="ORF">P0Y65_11255</name>
</gene>
<dbReference type="Proteomes" id="UP001217476">
    <property type="component" value="Chromosome"/>
</dbReference>
<evidence type="ECO:0000313" key="1">
    <source>
        <dbReference type="EMBL" id="WEK02786.1"/>
    </source>
</evidence>
<organism evidence="1 2">
    <name type="scientific">Candidatus Devosia phytovorans</name>
    <dbReference type="NCBI Taxonomy" id="3121372"/>
    <lineage>
        <taxon>Bacteria</taxon>
        <taxon>Pseudomonadati</taxon>
        <taxon>Pseudomonadota</taxon>
        <taxon>Alphaproteobacteria</taxon>
        <taxon>Hyphomicrobiales</taxon>
        <taxon>Devosiaceae</taxon>
        <taxon>Devosia</taxon>
    </lineage>
</organism>
<name>A0AAJ5VQB3_9HYPH</name>
<evidence type="ECO:0000313" key="2">
    <source>
        <dbReference type="Proteomes" id="UP001217476"/>
    </source>
</evidence>
<sequence length="194" mass="21684">MKHRLVIVRTGTSDKLAALVRTGKNLTRDDFPVVDEVSIRLAAPVAWEIPIDIKAGNSVVEWGLYSPDSIDSCDPLSLFRVHADQEYRLQFIDWLEHLVAAGEGSLGIDMEGGYAAIVVSGTAPTVTLSAWTYPDRLEFAVRIERRVLVRDFYTALNAFWESDVLKSAWAQWSSKPKWRLRSAIVETYLASSGV</sequence>